<evidence type="ECO:0000313" key="1">
    <source>
        <dbReference type="EMBL" id="KKB55189.1"/>
    </source>
</evidence>
<dbReference type="STRING" id="1203610.HMPREF1536_02646"/>
<protein>
    <submittedName>
        <fullName evidence="1">Uncharacterized protein</fullName>
    </submittedName>
</protein>
<comment type="caution">
    <text evidence="1">The sequence shown here is derived from an EMBL/GenBank/DDBJ whole genome shotgun (WGS) entry which is preliminary data.</text>
</comment>
<evidence type="ECO:0000313" key="2">
    <source>
        <dbReference type="Proteomes" id="UP000033035"/>
    </source>
</evidence>
<accession>A0A0F5JBQ6</accession>
<dbReference type="HOGENOM" id="CLU_3375062_0_0_10"/>
<organism evidence="1 2">
    <name type="scientific">Parabacteroides gordonii MS-1 = DSM 23371</name>
    <dbReference type="NCBI Taxonomy" id="1203610"/>
    <lineage>
        <taxon>Bacteria</taxon>
        <taxon>Pseudomonadati</taxon>
        <taxon>Bacteroidota</taxon>
        <taxon>Bacteroidia</taxon>
        <taxon>Bacteroidales</taxon>
        <taxon>Tannerellaceae</taxon>
        <taxon>Parabacteroides</taxon>
    </lineage>
</organism>
<reference evidence="1 2" key="1">
    <citation type="submission" date="2013-04" db="EMBL/GenBank/DDBJ databases">
        <title>The Genome Sequence of Parabacteroides gordonii DSM 23371.</title>
        <authorList>
            <consortium name="The Broad Institute Genomics Platform"/>
            <person name="Earl A."/>
            <person name="Ward D."/>
            <person name="Feldgarden M."/>
            <person name="Gevers D."/>
            <person name="Martens E."/>
            <person name="Sakamoto M."/>
            <person name="Benno Y."/>
            <person name="Suzuki N."/>
            <person name="Matsunaga N."/>
            <person name="Koshihara K."/>
            <person name="Seki M."/>
            <person name="Komiya H."/>
            <person name="Walker B."/>
            <person name="Young S."/>
            <person name="Zeng Q."/>
            <person name="Gargeya S."/>
            <person name="Fitzgerald M."/>
            <person name="Haas B."/>
            <person name="Abouelleil A."/>
            <person name="Allen A.W."/>
            <person name="Alvarado L."/>
            <person name="Arachchi H.M."/>
            <person name="Berlin A.M."/>
            <person name="Chapman S.B."/>
            <person name="Gainer-Dewar J."/>
            <person name="Goldberg J."/>
            <person name="Griggs A."/>
            <person name="Gujja S."/>
            <person name="Hansen M."/>
            <person name="Howarth C."/>
            <person name="Imamovic A."/>
            <person name="Ireland A."/>
            <person name="Larimer J."/>
            <person name="McCowan C."/>
            <person name="Murphy C."/>
            <person name="Pearson M."/>
            <person name="Poon T.W."/>
            <person name="Priest M."/>
            <person name="Roberts A."/>
            <person name="Saif S."/>
            <person name="Shea T."/>
            <person name="Sisk P."/>
            <person name="Sykes S."/>
            <person name="Wortman J."/>
            <person name="Nusbaum C."/>
            <person name="Birren B."/>
        </authorList>
    </citation>
    <scope>NUCLEOTIDE SEQUENCE [LARGE SCALE GENOMIC DNA]</scope>
    <source>
        <strain evidence="1 2">MS-1</strain>
    </source>
</reference>
<keyword evidence="2" id="KW-1185">Reference proteome</keyword>
<dbReference type="EMBL" id="AQHW01000015">
    <property type="protein sequence ID" value="KKB55189.1"/>
    <property type="molecule type" value="Genomic_DNA"/>
</dbReference>
<dbReference type="PATRIC" id="fig|1203610.3.peg.2713"/>
<dbReference type="AlphaFoldDB" id="A0A0F5JBQ6"/>
<sequence length="34" mass="4156">MDEYWHLRFSKHLPAITTLFAIYEKNNIAKLYDL</sequence>
<gene>
    <name evidence="1" type="ORF">HMPREF1536_02646</name>
</gene>
<dbReference type="Proteomes" id="UP000033035">
    <property type="component" value="Unassembled WGS sequence"/>
</dbReference>
<proteinExistence type="predicted"/>
<name>A0A0F5JBQ6_9BACT</name>